<dbReference type="InterPro" id="IPR029058">
    <property type="entry name" value="AB_hydrolase_fold"/>
</dbReference>
<accession>A0A918M8N8</accession>
<dbReference type="Gene3D" id="2.120.10.30">
    <property type="entry name" value="TolB, C-terminal domain"/>
    <property type="match status" value="1"/>
</dbReference>
<organism evidence="2 3">
    <name type="scientific">Streptomyces filipinensis</name>
    <dbReference type="NCBI Taxonomy" id="66887"/>
    <lineage>
        <taxon>Bacteria</taxon>
        <taxon>Bacillati</taxon>
        <taxon>Actinomycetota</taxon>
        <taxon>Actinomycetes</taxon>
        <taxon>Kitasatosporales</taxon>
        <taxon>Streptomycetaceae</taxon>
        <taxon>Streptomyces</taxon>
    </lineage>
</organism>
<dbReference type="SUPFAM" id="SSF82171">
    <property type="entry name" value="DPP6 N-terminal domain-like"/>
    <property type="match status" value="1"/>
</dbReference>
<evidence type="ECO:0000259" key="1">
    <source>
        <dbReference type="Pfam" id="PF00326"/>
    </source>
</evidence>
<dbReference type="Gene3D" id="3.40.50.1820">
    <property type="entry name" value="alpha/beta hydrolase"/>
    <property type="match status" value="1"/>
</dbReference>
<reference evidence="2" key="1">
    <citation type="journal article" date="2014" name="Int. J. Syst. Evol. Microbiol.">
        <title>Complete genome sequence of Corynebacterium casei LMG S-19264T (=DSM 44701T), isolated from a smear-ripened cheese.</title>
        <authorList>
            <consortium name="US DOE Joint Genome Institute (JGI-PGF)"/>
            <person name="Walter F."/>
            <person name="Albersmeier A."/>
            <person name="Kalinowski J."/>
            <person name="Ruckert C."/>
        </authorList>
    </citation>
    <scope>NUCLEOTIDE SEQUENCE</scope>
    <source>
        <strain evidence="2">JCM 4369</strain>
    </source>
</reference>
<gene>
    <name evidence="2" type="ORF">GCM10010260_12850</name>
</gene>
<dbReference type="PANTHER" id="PTHR43056:SF5">
    <property type="entry name" value="PEPTIDASE S9 PROLYL OLIGOPEPTIDASE CATALYTIC DOMAIN-CONTAINING PROTEIN"/>
    <property type="match status" value="1"/>
</dbReference>
<dbReference type="InterPro" id="IPR011042">
    <property type="entry name" value="6-blade_b-propeller_TolB-like"/>
</dbReference>
<dbReference type="GO" id="GO:0006508">
    <property type="term" value="P:proteolysis"/>
    <property type="evidence" value="ECO:0007669"/>
    <property type="project" value="InterPro"/>
</dbReference>
<dbReference type="EMBL" id="BMTD01000002">
    <property type="protein sequence ID" value="GGU81788.1"/>
    <property type="molecule type" value="Genomic_DNA"/>
</dbReference>
<dbReference type="InterPro" id="IPR050585">
    <property type="entry name" value="Xaa-Pro_dipeptidyl-ppase/CocE"/>
</dbReference>
<dbReference type="RefSeq" id="WP_191871649.1">
    <property type="nucleotide sequence ID" value="NZ_BMTD01000002.1"/>
</dbReference>
<sequence length="658" mass="71576">MREAAEKAQESGMQVREATYGTWSSPVSEEHAAHSVFRLGDIQVDGEDVWWTEARPEEGGRTALVRRRADGTVGDVGPATLSVRSSVYEYGGGSFLVEDGTAYVVSAGDQRLWRLGRDGGETPLTPGDPRVRYADFSLDRARDRLVCLAEVHGDDGGHPDHRLVAVPLGEAADPEVLVGDREFLCSARVSPDGGQLCWIQWSAPRMPWDGTELWLAELDEGGRPVGARMVAGGPAESVIQPQWGPDGLLYFVSDRSGFWNIHRLRSGSAEPVTSLQVDFGRPQWVLHLVNYAFLDATTIAAAGSDRGRWRVYVVDTPTATARELPLPYTEAGFVVRSRRGRIVLDAASPFASRSVVEVDPATGASQVLGRAQAAASVPREFLSEPEQVAFEGSEGRTTFGFFYRPRNPGFHAPDGTLPPLLVRVHGGPTAASSPMLDYAVQYWTTRGIAVLDVNYGGSSGYGRAYRERLAGRWGETDALDCIAGAEHLVARGEVDANSLIIQGESAGGFTVLNALAFHDTFHVGICHYGIADLVAFDQGTHKFESHYCEHLVGPYPQAKEVYRERSPLYSANLLRSPLIMFQGLNDPVVPAGQSRAMYEAVRENGVPCAFLAFEGEEHGFRVAENIHRCIRAELYFVGRVLGFTGAVPDAAVEIENMA</sequence>
<dbReference type="Proteomes" id="UP000618795">
    <property type="component" value="Unassembled WGS sequence"/>
</dbReference>
<proteinExistence type="predicted"/>
<evidence type="ECO:0000313" key="2">
    <source>
        <dbReference type="EMBL" id="GGU81788.1"/>
    </source>
</evidence>
<dbReference type="AlphaFoldDB" id="A0A918M8N8"/>
<feature type="domain" description="Peptidase S9 prolyl oligopeptidase catalytic" evidence="1">
    <location>
        <begin position="436"/>
        <end position="642"/>
    </location>
</feature>
<keyword evidence="3" id="KW-1185">Reference proteome</keyword>
<dbReference type="GO" id="GO:0008236">
    <property type="term" value="F:serine-type peptidase activity"/>
    <property type="evidence" value="ECO:0007669"/>
    <property type="project" value="InterPro"/>
</dbReference>
<reference evidence="2" key="2">
    <citation type="submission" date="2020-09" db="EMBL/GenBank/DDBJ databases">
        <authorList>
            <person name="Sun Q."/>
            <person name="Ohkuma M."/>
        </authorList>
    </citation>
    <scope>NUCLEOTIDE SEQUENCE</scope>
    <source>
        <strain evidence="2">JCM 4369</strain>
    </source>
</reference>
<protein>
    <submittedName>
        <fullName evidence="2">Peptidase</fullName>
    </submittedName>
</protein>
<dbReference type="PANTHER" id="PTHR43056">
    <property type="entry name" value="PEPTIDASE S9 PROLYL OLIGOPEPTIDASE"/>
    <property type="match status" value="1"/>
</dbReference>
<dbReference type="InterPro" id="IPR001375">
    <property type="entry name" value="Peptidase_S9_cat"/>
</dbReference>
<evidence type="ECO:0000313" key="3">
    <source>
        <dbReference type="Proteomes" id="UP000618795"/>
    </source>
</evidence>
<name>A0A918M8N8_9ACTN</name>
<dbReference type="Pfam" id="PF00326">
    <property type="entry name" value="Peptidase_S9"/>
    <property type="match status" value="1"/>
</dbReference>
<comment type="caution">
    <text evidence="2">The sequence shown here is derived from an EMBL/GenBank/DDBJ whole genome shotgun (WGS) entry which is preliminary data.</text>
</comment>
<dbReference type="SUPFAM" id="SSF53474">
    <property type="entry name" value="alpha/beta-Hydrolases"/>
    <property type="match status" value="1"/>
</dbReference>